<dbReference type="PROSITE" id="PS00134">
    <property type="entry name" value="TRYPSIN_HIS"/>
    <property type="match status" value="1"/>
</dbReference>
<feature type="transmembrane region" description="Helical" evidence="2">
    <location>
        <begin position="40"/>
        <end position="61"/>
    </location>
</feature>
<reference evidence="4 5" key="1">
    <citation type="submission" date="2021-01" db="EMBL/GenBank/DDBJ databases">
        <title>Identification and Characterization of Corynebacterium sp.</title>
        <authorList>
            <person name="Luo Q."/>
            <person name="Qu P."/>
            <person name="Chen Q."/>
        </authorList>
    </citation>
    <scope>NUCLEOTIDE SEQUENCE [LARGE SCALE GENOMIC DNA]</scope>
    <source>
        <strain evidence="4 5">MC-18</strain>
    </source>
</reference>
<comment type="caution">
    <text evidence="4">The sequence shown here is derived from an EMBL/GenBank/DDBJ whole genome shotgun (WGS) entry which is preliminary data.</text>
</comment>
<accession>A0AAW5HZX4</accession>
<dbReference type="InterPro" id="IPR018114">
    <property type="entry name" value="TRYPSIN_HIS"/>
</dbReference>
<dbReference type="Pfam" id="PF00089">
    <property type="entry name" value="Trypsin"/>
    <property type="match status" value="1"/>
</dbReference>
<evidence type="ECO:0000313" key="4">
    <source>
        <dbReference type="EMBL" id="MCO6395386.1"/>
    </source>
</evidence>
<dbReference type="InterPro" id="IPR033116">
    <property type="entry name" value="TRYPSIN_SER"/>
</dbReference>
<dbReference type="Gene3D" id="2.40.10.10">
    <property type="entry name" value="Trypsin-like serine proteases"/>
    <property type="match status" value="2"/>
</dbReference>
<evidence type="ECO:0000259" key="3">
    <source>
        <dbReference type="Pfam" id="PF00089"/>
    </source>
</evidence>
<keyword evidence="2" id="KW-0472">Membrane</keyword>
<dbReference type="InterPro" id="IPR043504">
    <property type="entry name" value="Peptidase_S1_PA_chymotrypsin"/>
</dbReference>
<dbReference type="Proteomes" id="UP001205920">
    <property type="component" value="Unassembled WGS sequence"/>
</dbReference>
<dbReference type="InterPro" id="IPR009003">
    <property type="entry name" value="Peptidase_S1_PA"/>
</dbReference>
<keyword evidence="2" id="KW-1133">Transmembrane helix</keyword>
<evidence type="ECO:0000256" key="1">
    <source>
        <dbReference type="SAM" id="MobiDB-lite"/>
    </source>
</evidence>
<dbReference type="AlphaFoldDB" id="A0AAW5HZX4"/>
<name>A0AAW5HZX4_9CORY</name>
<proteinExistence type="predicted"/>
<protein>
    <submittedName>
        <fullName evidence="4">Trypsin-like serine protease</fullName>
    </submittedName>
</protein>
<dbReference type="GO" id="GO:0006508">
    <property type="term" value="P:proteolysis"/>
    <property type="evidence" value="ECO:0007669"/>
    <property type="project" value="UniProtKB-KW"/>
</dbReference>
<dbReference type="SUPFAM" id="SSF50494">
    <property type="entry name" value="Trypsin-like serine proteases"/>
    <property type="match status" value="1"/>
</dbReference>
<gene>
    <name evidence="4" type="ORF">JMN37_10475</name>
</gene>
<keyword evidence="4" id="KW-0378">Hydrolase</keyword>
<dbReference type="InterPro" id="IPR001254">
    <property type="entry name" value="Trypsin_dom"/>
</dbReference>
<keyword evidence="5" id="KW-1185">Reference proteome</keyword>
<dbReference type="RefSeq" id="WP_252932129.1">
    <property type="nucleotide sequence ID" value="NZ_JAEUWV010000025.1"/>
</dbReference>
<organism evidence="4 5">
    <name type="scientific">Corynebacterium lipophilum</name>
    <dbReference type="NCBI Taxonomy" id="2804918"/>
    <lineage>
        <taxon>Bacteria</taxon>
        <taxon>Bacillati</taxon>
        <taxon>Actinomycetota</taxon>
        <taxon>Actinomycetes</taxon>
        <taxon>Mycobacteriales</taxon>
        <taxon>Corynebacteriaceae</taxon>
        <taxon>Corynebacterium</taxon>
    </lineage>
</organism>
<keyword evidence="4" id="KW-0645">Protease</keyword>
<dbReference type="EMBL" id="JAEUWV010000025">
    <property type="protein sequence ID" value="MCO6395386.1"/>
    <property type="molecule type" value="Genomic_DNA"/>
</dbReference>
<dbReference type="GO" id="GO:0004252">
    <property type="term" value="F:serine-type endopeptidase activity"/>
    <property type="evidence" value="ECO:0007669"/>
    <property type="project" value="InterPro"/>
</dbReference>
<evidence type="ECO:0000256" key="2">
    <source>
        <dbReference type="SAM" id="Phobius"/>
    </source>
</evidence>
<dbReference type="PROSITE" id="PS00135">
    <property type="entry name" value="TRYPSIN_SER"/>
    <property type="match status" value="1"/>
</dbReference>
<feature type="region of interest" description="Disordered" evidence="1">
    <location>
        <begin position="1"/>
        <end position="27"/>
    </location>
</feature>
<evidence type="ECO:0000313" key="5">
    <source>
        <dbReference type="Proteomes" id="UP001205920"/>
    </source>
</evidence>
<feature type="domain" description="Peptidase S1" evidence="3">
    <location>
        <begin position="140"/>
        <end position="302"/>
    </location>
</feature>
<feature type="region of interest" description="Disordered" evidence="1">
    <location>
        <begin position="72"/>
        <end position="91"/>
    </location>
</feature>
<sequence>MSSSGDLAKKYQPENGQQWTFPEPVAPVGQPAPRRGLGGAAWFTIIVAALCLVGMVVWLGLHTSEIDTRTAEERQAQEAVQRPGEQPPAAATGNRILVPEFAPWAPGSLIQSTDHYPEPGERFTAQSCTVAFTFSGADGRSYAVTAGHCGREGNLVWPKGASDTNDYSQEVGRFIYSGLYTPDVEDPEAERIDVGIIEIYDTDRAVPLVGDPIPTGIGADIGPVDRVCKTGGTTGYTCGHFEAASRVQIVTGHDDEAKRESRGDIAGVCASSGDSGGPVFADVNGRATIIGVVSGTEADRSGEECWEGMEDPIMMSYSNVDQILQVIERVVPDAEWVEQQW</sequence>
<keyword evidence="2" id="KW-0812">Transmembrane</keyword>